<proteinExistence type="predicted"/>
<name>A0A1I0RWB1_9FIRM</name>
<keyword evidence="2" id="KW-1185">Reference proteome</keyword>
<organism evidence="1 2">
    <name type="scientific">[Clostridium] fimetarium</name>
    <dbReference type="NCBI Taxonomy" id="99656"/>
    <lineage>
        <taxon>Bacteria</taxon>
        <taxon>Bacillati</taxon>
        <taxon>Bacillota</taxon>
        <taxon>Clostridia</taxon>
        <taxon>Lachnospirales</taxon>
        <taxon>Lachnospiraceae</taxon>
    </lineage>
</organism>
<dbReference type="OrthoDB" id="1739422at2"/>
<sequence length="152" mass="17719">MRVDFDQIIANVRDGAYKSIGSGSGRRVFDLENGYVVKVAKNKKGIAQNEAEYQISSASNSALFAKILQISEDYRMLIMQKAEKIKHISEVWEYFNVKSNRELYNVGEIRYISSEYNLLMADLYRPVNWGRINARPVIIDFGFTRRVRKKYY</sequence>
<evidence type="ECO:0000313" key="1">
    <source>
        <dbReference type="EMBL" id="SEW45772.1"/>
    </source>
</evidence>
<protein>
    <recommendedName>
        <fullName evidence="3">Serine/threonine protein kinase</fullName>
    </recommendedName>
</protein>
<dbReference type="Proteomes" id="UP000199701">
    <property type="component" value="Unassembled WGS sequence"/>
</dbReference>
<dbReference type="AlphaFoldDB" id="A0A1I0RWB1"/>
<dbReference type="STRING" id="99656.SAMN05421659_1273"/>
<reference evidence="1 2" key="1">
    <citation type="submission" date="2016-10" db="EMBL/GenBank/DDBJ databases">
        <authorList>
            <person name="de Groot N.N."/>
        </authorList>
    </citation>
    <scope>NUCLEOTIDE SEQUENCE [LARGE SCALE GENOMIC DNA]</scope>
    <source>
        <strain evidence="1 2">DSM 9179</strain>
    </source>
</reference>
<evidence type="ECO:0000313" key="2">
    <source>
        <dbReference type="Proteomes" id="UP000199701"/>
    </source>
</evidence>
<evidence type="ECO:0008006" key="3">
    <source>
        <dbReference type="Google" id="ProtNLM"/>
    </source>
</evidence>
<gene>
    <name evidence="1" type="ORF">SAMN05421659_1273</name>
</gene>
<dbReference type="RefSeq" id="WP_092458113.1">
    <property type="nucleotide sequence ID" value="NZ_FOJI01000027.1"/>
</dbReference>
<dbReference type="EMBL" id="FOJI01000027">
    <property type="protein sequence ID" value="SEW45772.1"/>
    <property type="molecule type" value="Genomic_DNA"/>
</dbReference>
<accession>A0A1I0RWB1</accession>